<accession>G8XGJ8</accession>
<protein>
    <submittedName>
        <fullName evidence="1">Uncharacterized protein</fullName>
    </submittedName>
</protein>
<keyword evidence="1" id="KW-0614">Plasmid</keyword>
<dbReference type="KEGG" id="scy:SCATT_p14540"/>
<evidence type="ECO:0000313" key="1">
    <source>
        <dbReference type="EMBL" id="AEW99647.1"/>
    </source>
</evidence>
<sequence length="41" mass="4562">MTSRANVPLVTVTVTVASLSVWHRRSAGVALWFKPRWRGPA</sequence>
<reference evidence="2" key="1">
    <citation type="submission" date="2011-12" db="EMBL/GenBank/DDBJ databases">
        <title>Complete genome sequence of Streptomyces cattleya strain DSM 46488.</title>
        <authorList>
            <person name="Ou H.-Y."/>
            <person name="Li P."/>
            <person name="Zhao C."/>
            <person name="O'Hagan D."/>
            <person name="Deng Z."/>
        </authorList>
    </citation>
    <scope>NUCLEOTIDE SEQUENCE [LARGE SCALE GENOMIC DNA]</scope>
    <source>
        <strain evidence="2">ATCC 35852 / DSM 46488 / JCM 4925 / NBRC 14057 / NRRL 8057</strain>
        <plasmid evidence="2">Plasmid pSCATT</plasmid>
    </source>
</reference>
<name>G8XGJ8_STREN</name>
<evidence type="ECO:0000313" key="2">
    <source>
        <dbReference type="Proteomes" id="UP000007842"/>
    </source>
</evidence>
<dbReference type="Proteomes" id="UP000007842">
    <property type="component" value="Plasmid pSCATT"/>
</dbReference>
<geneLocation type="plasmid" evidence="1 2">
    <name>pSCATT</name>
</geneLocation>
<dbReference type="AlphaFoldDB" id="G8XGJ8"/>
<keyword evidence="2" id="KW-1185">Reference proteome</keyword>
<gene>
    <name evidence="1" type="ordered locus">SCATT_p14540</name>
</gene>
<dbReference type="HOGENOM" id="CLU_3277142_0_0_11"/>
<dbReference type="EMBL" id="CP003229">
    <property type="protein sequence ID" value="AEW99647.1"/>
    <property type="molecule type" value="Genomic_DNA"/>
</dbReference>
<proteinExistence type="predicted"/>
<organism evidence="1 2">
    <name type="scientific">Streptantibioticus cattleyicolor (strain ATCC 35852 / DSM 46488 / JCM 4925 / NBRC 14057 / NRRL 8057)</name>
    <name type="common">Streptomyces cattleya</name>
    <dbReference type="NCBI Taxonomy" id="1003195"/>
    <lineage>
        <taxon>Bacteria</taxon>
        <taxon>Bacillati</taxon>
        <taxon>Actinomycetota</taxon>
        <taxon>Actinomycetes</taxon>
        <taxon>Kitasatosporales</taxon>
        <taxon>Streptomycetaceae</taxon>
        <taxon>Streptantibioticus</taxon>
    </lineage>
</organism>